<feature type="region of interest" description="Disordered" evidence="1">
    <location>
        <begin position="54"/>
        <end position="87"/>
    </location>
</feature>
<sequence>MMNPISGEPVEADGVYSNEWGRTMMLKAGDIFPADPQLGTTTWEMVALPIESEESGRKTVDAQFRPESDIKRNTNEGVRFHVDQGDK</sequence>
<evidence type="ECO:0000256" key="1">
    <source>
        <dbReference type="SAM" id="MobiDB-lite"/>
    </source>
</evidence>
<name>A0A329MQR4_9BACL</name>
<comment type="caution">
    <text evidence="2">The sequence shown here is derived from an EMBL/GenBank/DDBJ whole genome shotgun (WGS) entry which is preliminary data.</text>
</comment>
<gene>
    <name evidence="2" type="ORF">DQG23_17165</name>
</gene>
<protein>
    <submittedName>
        <fullName evidence="2">Uncharacterized protein</fullName>
    </submittedName>
</protein>
<proteinExistence type="predicted"/>
<keyword evidence="3" id="KW-1185">Reference proteome</keyword>
<dbReference type="OrthoDB" id="2679121at2"/>
<reference evidence="2 3" key="1">
    <citation type="journal article" date="2009" name="Int. J. Syst. Evol. Microbiol.">
        <title>Paenibacillus contaminans sp. nov., isolated from a contaminated laboratory plate.</title>
        <authorList>
            <person name="Chou J.H."/>
            <person name="Lee J.H."/>
            <person name="Lin M.C."/>
            <person name="Chang P.S."/>
            <person name="Arun A.B."/>
            <person name="Young C.C."/>
            <person name="Chen W.M."/>
        </authorList>
    </citation>
    <scope>NUCLEOTIDE SEQUENCE [LARGE SCALE GENOMIC DNA]</scope>
    <source>
        <strain evidence="2 3">CKOBP-6</strain>
    </source>
</reference>
<organism evidence="2 3">
    <name type="scientific">Paenibacillus contaminans</name>
    <dbReference type="NCBI Taxonomy" id="450362"/>
    <lineage>
        <taxon>Bacteria</taxon>
        <taxon>Bacillati</taxon>
        <taxon>Bacillota</taxon>
        <taxon>Bacilli</taxon>
        <taxon>Bacillales</taxon>
        <taxon>Paenibacillaceae</taxon>
        <taxon>Paenibacillus</taxon>
    </lineage>
</organism>
<evidence type="ECO:0000313" key="3">
    <source>
        <dbReference type="Proteomes" id="UP000250369"/>
    </source>
</evidence>
<evidence type="ECO:0000313" key="2">
    <source>
        <dbReference type="EMBL" id="RAV20277.1"/>
    </source>
</evidence>
<dbReference type="EMBL" id="QMFB01000009">
    <property type="protein sequence ID" value="RAV20277.1"/>
    <property type="molecule type" value="Genomic_DNA"/>
</dbReference>
<dbReference type="Proteomes" id="UP000250369">
    <property type="component" value="Unassembled WGS sequence"/>
</dbReference>
<dbReference type="AlphaFoldDB" id="A0A329MQR4"/>
<accession>A0A329MQR4</accession>